<evidence type="ECO:0000313" key="3">
    <source>
        <dbReference type="Proteomes" id="UP000009319"/>
    </source>
</evidence>
<dbReference type="HOGENOM" id="CLU_2809498_0_0_5"/>
<feature type="transmembrane region" description="Helical" evidence="1">
    <location>
        <begin position="38"/>
        <end position="54"/>
    </location>
</feature>
<proteinExistence type="predicted"/>
<keyword evidence="1" id="KW-0812">Transmembrane</keyword>
<accession>K0Q6F7</accession>
<sequence>MLLRCVFVLDYQGFGLFWFALSLYSMSDCTFTYCNKSRAIQFVLLATFILTYFTKEDRPVVIRANRQ</sequence>
<gene>
    <name evidence="2" type="ORF">BN77_p40037</name>
</gene>
<keyword evidence="1" id="KW-1133">Transmembrane helix</keyword>
<evidence type="ECO:0000313" key="2">
    <source>
        <dbReference type="EMBL" id="CCM79779.1"/>
    </source>
</evidence>
<dbReference type="Proteomes" id="UP000009319">
    <property type="component" value="Unassembled WGS sequence"/>
</dbReference>
<protein>
    <submittedName>
        <fullName evidence="2">Uncharacterized protein</fullName>
    </submittedName>
</protein>
<evidence type="ECO:0000256" key="1">
    <source>
        <dbReference type="SAM" id="Phobius"/>
    </source>
</evidence>
<keyword evidence="1" id="KW-0472">Membrane</keyword>
<feature type="transmembrane region" description="Helical" evidence="1">
    <location>
        <begin position="7"/>
        <end position="26"/>
    </location>
</feature>
<keyword evidence="3" id="KW-1185">Reference proteome</keyword>
<name>K0Q6F7_9HYPH</name>
<dbReference type="EMBL" id="CANI01000062">
    <property type="protein sequence ID" value="CCM79779.1"/>
    <property type="molecule type" value="Genomic_DNA"/>
</dbReference>
<comment type="caution">
    <text evidence="2">The sequence shown here is derived from an EMBL/GenBank/DDBJ whole genome shotgun (WGS) entry which is preliminary data.</text>
</comment>
<dbReference type="AlphaFoldDB" id="K0Q6F7"/>
<reference evidence="2 3" key="1">
    <citation type="journal article" date="2013" name="Genome Announc.">
        <title>Draft Genome Sequence of Rhizobium mesoamericanum STM3625, a Nitrogen-Fixing Symbiont of Mimosa pudica Isolated in French Guiana (South America).</title>
        <authorList>
            <person name="Moulin L."/>
            <person name="Mornico D."/>
            <person name="Melkonian R."/>
            <person name="Klonowska A."/>
        </authorList>
    </citation>
    <scope>NUCLEOTIDE SEQUENCE [LARGE SCALE GENOMIC DNA]</scope>
    <source>
        <strain evidence="2 3">STM3625</strain>
    </source>
</reference>
<organism evidence="2 3">
    <name type="scientific">Rhizobium mesoamericanum STM3625</name>
    <dbReference type="NCBI Taxonomy" id="1211777"/>
    <lineage>
        <taxon>Bacteria</taxon>
        <taxon>Pseudomonadati</taxon>
        <taxon>Pseudomonadota</taxon>
        <taxon>Alphaproteobacteria</taxon>
        <taxon>Hyphomicrobiales</taxon>
        <taxon>Rhizobiaceae</taxon>
        <taxon>Rhizobium/Agrobacterium group</taxon>
        <taxon>Rhizobium</taxon>
    </lineage>
</organism>